<evidence type="ECO:0000259" key="4">
    <source>
        <dbReference type="Pfam" id="PF23572"/>
    </source>
</evidence>
<organism evidence="5 6">
    <name type="scientific">Microthlaspi erraticum</name>
    <dbReference type="NCBI Taxonomy" id="1685480"/>
    <lineage>
        <taxon>Eukaryota</taxon>
        <taxon>Viridiplantae</taxon>
        <taxon>Streptophyta</taxon>
        <taxon>Embryophyta</taxon>
        <taxon>Tracheophyta</taxon>
        <taxon>Spermatophyta</taxon>
        <taxon>Magnoliopsida</taxon>
        <taxon>eudicotyledons</taxon>
        <taxon>Gunneridae</taxon>
        <taxon>Pentapetalae</taxon>
        <taxon>rosids</taxon>
        <taxon>malvids</taxon>
        <taxon>Brassicales</taxon>
        <taxon>Brassicaceae</taxon>
        <taxon>Coluteocarpeae</taxon>
        <taxon>Microthlaspi</taxon>
    </lineage>
</organism>
<feature type="domain" description="GH3 C-terminal" evidence="4">
    <location>
        <begin position="439"/>
        <end position="562"/>
    </location>
</feature>
<keyword evidence="2" id="KW-0436">Ligase</keyword>
<dbReference type="Pfam" id="PF23571">
    <property type="entry name" value="GH3_M"/>
    <property type="match status" value="1"/>
</dbReference>
<evidence type="ECO:0000256" key="2">
    <source>
        <dbReference type="ARBA" id="ARBA00022598"/>
    </source>
</evidence>
<accession>A0A6D2JIV7</accession>
<evidence type="ECO:0000313" key="5">
    <source>
        <dbReference type="EMBL" id="CAA7039920.1"/>
    </source>
</evidence>
<evidence type="ECO:0000259" key="3">
    <source>
        <dbReference type="Pfam" id="PF23571"/>
    </source>
</evidence>
<evidence type="ECO:0000313" key="6">
    <source>
        <dbReference type="Proteomes" id="UP000467841"/>
    </source>
</evidence>
<reference evidence="5" key="1">
    <citation type="submission" date="2020-01" db="EMBL/GenBank/DDBJ databases">
        <authorList>
            <person name="Mishra B."/>
        </authorList>
    </citation>
    <scope>NUCLEOTIDE SEQUENCE [LARGE SCALE GENOMIC DNA]</scope>
</reference>
<dbReference type="GO" id="GO:0005737">
    <property type="term" value="C:cytoplasm"/>
    <property type="evidence" value="ECO:0007669"/>
    <property type="project" value="TreeGrafter"/>
</dbReference>
<keyword evidence="6" id="KW-1185">Reference proteome</keyword>
<dbReference type="Pfam" id="PF23572">
    <property type="entry name" value="GH3_C"/>
    <property type="match status" value="1"/>
</dbReference>
<protein>
    <submittedName>
        <fullName evidence="5">Uncharacterized protein</fullName>
    </submittedName>
</protein>
<dbReference type="Pfam" id="PF03321">
    <property type="entry name" value="GH3"/>
    <property type="match status" value="1"/>
</dbReference>
<dbReference type="InterPro" id="IPR004993">
    <property type="entry name" value="GH3"/>
</dbReference>
<comment type="similarity">
    <text evidence="1">Belongs to the IAA-amido conjugating enzyme family.</text>
</comment>
<dbReference type="PANTHER" id="PTHR31901">
    <property type="entry name" value="GH3 DOMAIN-CONTAINING PROTEIN"/>
    <property type="match status" value="1"/>
</dbReference>
<name>A0A6D2JIV7_9BRAS</name>
<feature type="domain" description="GH3 middle" evidence="3">
    <location>
        <begin position="345"/>
        <end position="424"/>
    </location>
</feature>
<dbReference type="InterPro" id="IPR055378">
    <property type="entry name" value="GH3_C"/>
</dbReference>
<dbReference type="OrthoDB" id="10004661at2759"/>
<dbReference type="GO" id="GO:0016881">
    <property type="term" value="F:acid-amino acid ligase activity"/>
    <property type="evidence" value="ECO:0007669"/>
    <property type="project" value="TreeGrafter"/>
</dbReference>
<dbReference type="InterPro" id="IPR055377">
    <property type="entry name" value="GH3_M"/>
</dbReference>
<evidence type="ECO:0000256" key="1">
    <source>
        <dbReference type="ARBA" id="ARBA00008068"/>
    </source>
</evidence>
<proteinExistence type="inferred from homology"/>
<dbReference type="Proteomes" id="UP000467841">
    <property type="component" value="Unassembled WGS sequence"/>
</dbReference>
<dbReference type="PANTHER" id="PTHR31901:SF78">
    <property type="entry name" value="AUXIN-RESPONSIVE GH3 FAMILY PROTEIN-RELATED"/>
    <property type="match status" value="1"/>
</dbReference>
<dbReference type="AlphaFoldDB" id="A0A6D2JIV7"/>
<sequence length="592" mass="66863">MLPKLDPTNPKACLSLLEDVTTNAMQVQDSVLEAILSRNAQTEYLKGLLNGQLDKQSFKKNVPVVTYEDYRPYIDRIANGEPYDLICDRPFMVLLASSGTSSGVPKLIPLTAEEFEQRLLFSYLYAPLPYKHIEGLREGKTLMFYFAARETETASSLMVRTMVTCVLRTVNQSHWDRMQISPLAISTCEDNTQGMYCHLLCGLLQREDVARLAAPFASSVLRVIKYLENHWNELCSNIKTGQLSDWITDAQCVSVISKLLTAPNPELASLIEQECKKTSWEGIVKRLWPNAKCIDTIVTGSMAQYVPALEFYAGGVPLLSMFYGSSECYIGFNANPLSKPCDVSYTVNPSMAYFEFLEVEKDHQEAGNDPTKKPAVVDLVDVKIGNDYELVVTTFCGLYRYRLGDVLRVTGFYNKSPQFRFVGRQKVILSIDADKTYEEDLLKAVANGKLLLEPHNLMLVDFTSRPDYSSVPGHYVLYWELGRKVKDAKLEPDPDVMEECCFAVEESLDSVYRRFRKNDKSVGPLEIKVVRPGAFDELMNFFVDRGSSVSQYKTPRSVTNEEALKILDAAVVSNFFSQKIPSWELKELHSTI</sequence>
<dbReference type="EMBL" id="CACVBM020001218">
    <property type="protein sequence ID" value="CAA7039920.1"/>
    <property type="molecule type" value="Genomic_DNA"/>
</dbReference>
<gene>
    <name evidence="5" type="ORF">MERR_LOCUS27155</name>
</gene>
<comment type="caution">
    <text evidence="5">The sequence shown here is derived from an EMBL/GenBank/DDBJ whole genome shotgun (WGS) entry which is preliminary data.</text>
</comment>